<accession>A0A2U3ACU7</accession>
<evidence type="ECO:0000313" key="3">
    <source>
        <dbReference type="Proteomes" id="UP000254330"/>
    </source>
</evidence>
<dbReference type="Proteomes" id="UP000294641">
    <property type="component" value="Unassembled WGS sequence"/>
</dbReference>
<evidence type="ECO:0000313" key="1">
    <source>
        <dbReference type="EMBL" id="STX08664.1"/>
    </source>
</evidence>
<dbReference type="Proteomes" id="UP000254330">
    <property type="component" value="Unassembled WGS sequence"/>
</dbReference>
<dbReference type="RefSeq" id="WP_109349666.1">
    <property type="nucleotide sequence ID" value="NZ_BJUE01000012.1"/>
</dbReference>
<proteinExistence type="predicted"/>
<dbReference type="EMBL" id="UGNP01000001">
    <property type="protein sequence ID" value="STX08664.1"/>
    <property type="molecule type" value="Genomic_DNA"/>
</dbReference>
<keyword evidence="4" id="KW-1185">Reference proteome</keyword>
<evidence type="ECO:0000313" key="2">
    <source>
        <dbReference type="EMBL" id="TDR38297.1"/>
    </source>
</evidence>
<protein>
    <submittedName>
        <fullName evidence="1">Uncharacterized protein</fullName>
    </submittedName>
</protein>
<sequence length="489" mass="54117">MSKKVIAAIVAAVVVLVGGGVGAYFYITNTPKNAYLLSEQKSFESLNKYFSERYKNELKLADEMADDSYNGSVTLGAELSEGLISTMGIPESMVNSSKIEISAAHDPKNKSSQFAINPTIADSEIGNMSWSADKEFQYIEAPILPQPLKFKNNEIIAGIEKLTGEKMEDTEGLTNETLNLNTIMSSSITKDDMDKIVEHYLKFVIENIDEDLFKKDKGQVEVLGNKQKLNNITLDMKDSDVKKLIIAVLKEAKDDKDLAKIFEKSDASIDYKKELEKVIKDAEKAENKDFPAIKSVIYVDGKDILKREMTITADGEITKFDLDTKIDKEIDMALSISAKDAANFATIKGTSKGNKDFKDDYTLTINDEGTDATTINLTNDEKVDGDKRTNDLAVKFASGSEEYAVNYKQDMTTDVKNNNQKSSGTVSFDVQGETVKIFVDTKTKVKEALKVDVPEAQDVNQMSDKELQKVKDEVSQKVLGLFMAVQGGL</sequence>
<gene>
    <name evidence="2" type="ORF">DFR61_11727</name>
    <name evidence="1" type="ORF">NCTC10597_00330</name>
</gene>
<dbReference type="AlphaFoldDB" id="A0A2U3ACU7"/>
<organism evidence="1 3">
    <name type="scientific">Kurthia zopfii</name>
    <dbReference type="NCBI Taxonomy" id="1650"/>
    <lineage>
        <taxon>Bacteria</taxon>
        <taxon>Bacillati</taxon>
        <taxon>Bacillota</taxon>
        <taxon>Bacilli</taxon>
        <taxon>Bacillales</taxon>
        <taxon>Caryophanaceae</taxon>
        <taxon>Kurthia</taxon>
    </lineage>
</organism>
<reference evidence="1 3" key="1">
    <citation type="submission" date="2018-06" db="EMBL/GenBank/DDBJ databases">
        <authorList>
            <consortium name="Pathogen Informatics"/>
            <person name="Doyle S."/>
        </authorList>
    </citation>
    <scope>NUCLEOTIDE SEQUENCE [LARGE SCALE GENOMIC DNA]</scope>
    <source>
        <strain evidence="1 3">NCTC10597</strain>
    </source>
</reference>
<dbReference type="EMBL" id="SNZG01000017">
    <property type="protein sequence ID" value="TDR38297.1"/>
    <property type="molecule type" value="Genomic_DNA"/>
</dbReference>
<dbReference type="OrthoDB" id="2456475at2"/>
<name>A0A2U3ACU7_9BACL</name>
<evidence type="ECO:0000313" key="4">
    <source>
        <dbReference type="Proteomes" id="UP000294641"/>
    </source>
</evidence>
<reference evidence="2 4" key="2">
    <citation type="submission" date="2019-03" db="EMBL/GenBank/DDBJ databases">
        <title>Genomic Encyclopedia of Type Strains, Phase IV (KMG-IV): sequencing the most valuable type-strain genomes for metagenomic binning, comparative biology and taxonomic classification.</title>
        <authorList>
            <person name="Goeker M."/>
        </authorList>
    </citation>
    <scope>NUCLEOTIDE SEQUENCE [LARGE SCALE GENOMIC DNA]</scope>
    <source>
        <strain evidence="2 4">DSM 20580</strain>
    </source>
</reference>
<comment type="caution">
    <text evidence="1">The sequence shown here is derived from an EMBL/GenBank/DDBJ whole genome shotgun (WGS) entry which is preliminary data.</text>
</comment>